<evidence type="ECO:0000313" key="2">
    <source>
        <dbReference type="Proteomes" id="UP001374535"/>
    </source>
</evidence>
<evidence type="ECO:0000313" key="1">
    <source>
        <dbReference type="EMBL" id="WVZ01957.1"/>
    </source>
</evidence>
<sequence>MPCFPSPEPTSAICCFRPLTFSNTLLTLTFSSWLVQFLHLFPSEHDAYEFPVFSTMPSPVVSRALLSYISISHPQISYTDQSLPIVSETEQQTQENSSLLNYRHEDLDQRLLPDSHCITLPNAVLVAVADACAEN</sequence>
<dbReference type="AlphaFoldDB" id="A0AAQ3N3T7"/>
<dbReference type="Proteomes" id="UP001374535">
    <property type="component" value="Chromosome 7"/>
</dbReference>
<name>A0AAQ3N3T7_VIGMU</name>
<gene>
    <name evidence="1" type="ORF">V8G54_022763</name>
</gene>
<protein>
    <submittedName>
        <fullName evidence="1">Uncharacterized protein</fullName>
    </submittedName>
</protein>
<reference evidence="1 2" key="1">
    <citation type="journal article" date="2023" name="Life. Sci Alliance">
        <title>Evolutionary insights into 3D genome organization and epigenetic landscape of Vigna mungo.</title>
        <authorList>
            <person name="Junaid A."/>
            <person name="Singh B."/>
            <person name="Bhatia S."/>
        </authorList>
    </citation>
    <scope>NUCLEOTIDE SEQUENCE [LARGE SCALE GENOMIC DNA]</scope>
    <source>
        <strain evidence="1">Urdbean</strain>
    </source>
</reference>
<organism evidence="1 2">
    <name type="scientific">Vigna mungo</name>
    <name type="common">Black gram</name>
    <name type="synonym">Phaseolus mungo</name>
    <dbReference type="NCBI Taxonomy" id="3915"/>
    <lineage>
        <taxon>Eukaryota</taxon>
        <taxon>Viridiplantae</taxon>
        <taxon>Streptophyta</taxon>
        <taxon>Embryophyta</taxon>
        <taxon>Tracheophyta</taxon>
        <taxon>Spermatophyta</taxon>
        <taxon>Magnoliopsida</taxon>
        <taxon>eudicotyledons</taxon>
        <taxon>Gunneridae</taxon>
        <taxon>Pentapetalae</taxon>
        <taxon>rosids</taxon>
        <taxon>fabids</taxon>
        <taxon>Fabales</taxon>
        <taxon>Fabaceae</taxon>
        <taxon>Papilionoideae</taxon>
        <taxon>50 kb inversion clade</taxon>
        <taxon>NPAAA clade</taxon>
        <taxon>indigoferoid/millettioid clade</taxon>
        <taxon>Phaseoleae</taxon>
        <taxon>Vigna</taxon>
    </lineage>
</organism>
<accession>A0AAQ3N3T7</accession>
<dbReference type="EMBL" id="CP144694">
    <property type="protein sequence ID" value="WVZ01957.1"/>
    <property type="molecule type" value="Genomic_DNA"/>
</dbReference>
<proteinExistence type="predicted"/>
<keyword evidence="2" id="KW-1185">Reference proteome</keyword>